<dbReference type="GO" id="GO:0003676">
    <property type="term" value="F:nucleic acid binding"/>
    <property type="evidence" value="ECO:0007669"/>
    <property type="project" value="InterPro"/>
</dbReference>
<evidence type="ECO:0000259" key="1">
    <source>
        <dbReference type="Pfam" id="PF03184"/>
    </source>
</evidence>
<gene>
    <name evidence="2" type="ORF">ZOSMA_13167G00010</name>
</gene>
<dbReference type="InterPro" id="IPR050863">
    <property type="entry name" value="CenT-Element_Derived"/>
</dbReference>
<dbReference type="Proteomes" id="UP000036987">
    <property type="component" value="Unassembled WGS sequence"/>
</dbReference>
<dbReference type="PANTHER" id="PTHR19303:SF73">
    <property type="entry name" value="PROTEIN PDC2"/>
    <property type="match status" value="1"/>
</dbReference>
<feature type="domain" description="DDE-1" evidence="1">
    <location>
        <begin position="20"/>
        <end position="74"/>
    </location>
</feature>
<dbReference type="OrthoDB" id="999201at2759"/>
<dbReference type="Pfam" id="PF03184">
    <property type="entry name" value="DDE_1"/>
    <property type="match status" value="1"/>
</dbReference>
<dbReference type="STRING" id="29655.A0A0K9PZ21"/>
<organism evidence="2 3">
    <name type="scientific">Zostera marina</name>
    <name type="common">Eelgrass</name>
    <dbReference type="NCBI Taxonomy" id="29655"/>
    <lineage>
        <taxon>Eukaryota</taxon>
        <taxon>Viridiplantae</taxon>
        <taxon>Streptophyta</taxon>
        <taxon>Embryophyta</taxon>
        <taxon>Tracheophyta</taxon>
        <taxon>Spermatophyta</taxon>
        <taxon>Magnoliopsida</taxon>
        <taxon>Liliopsida</taxon>
        <taxon>Zosteraceae</taxon>
        <taxon>Zostera</taxon>
    </lineage>
</organism>
<proteinExistence type="predicted"/>
<dbReference type="PANTHER" id="PTHR19303">
    <property type="entry name" value="TRANSPOSON"/>
    <property type="match status" value="1"/>
</dbReference>
<evidence type="ECO:0000313" key="2">
    <source>
        <dbReference type="EMBL" id="KMZ74308.1"/>
    </source>
</evidence>
<sequence>MPNKTLAFKGERCAGGKKSKERVTVLIGSNASGTEKLSLFVIGKSAKPRCFKNAKLPVKYEANKKAWMTVIILRKAWDDVTPTTISNCFRKAGFTFGNQEEVQAEEVEDADLQEY</sequence>
<comment type="caution">
    <text evidence="2">The sequence shown here is derived from an EMBL/GenBank/DDBJ whole genome shotgun (WGS) entry which is preliminary data.</text>
</comment>
<evidence type="ECO:0000313" key="3">
    <source>
        <dbReference type="Proteomes" id="UP000036987"/>
    </source>
</evidence>
<name>A0A0K9PZ21_ZOSMR</name>
<keyword evidence="3" id="KW-1185">Reference proteome</keyword>
<feature type="non-terminal residue" evidence="2">
    <location>
        <position position="115"/>
    </location>
</feature>
<reference evidence="3" key="1">
    <citation type="journal article" date="2016" name="Nature">
        <title>The genome of the seagrass Zostera marina reveals angiosperm adaptation to the sea.</title>
        <authorList>
            <person name="Olsen J.L."/>
            <person name="Rouze P."/>
            <person name="Verhelst B."/>
            <person name="Lin Y.-C."/>
            <person name="Bayer T."/>
            <person name="Collen J."/>
            <person name="Dattolo E."/>
            <person name="De Paoli E."/>
            <person name="Dittami S."/>
            <person name="Maumus F."/>
            <person name="Michel G."/>
            <person name="Kersting A."/>
            <person name="Lauritano C."/>
            <person name="Lohaus R."/>
            <person name="Toepel M."/>
            <person name="Tonon T."/>
            <person name="Vanneste K."/>
            <person name="Amirebrahimi M."/>
            <person name="Brakel J."/>
            <person name="Bostroem C."/>
            <person name="Chovatia M."/>
            <person name="Grimwood J."/>
            <person name="Jenkins J.W."/>
            <person name="Jueterbock A."/>
            <person name="Mraz A."/>
            <person name="Stam W.T."/>
            <person name="Tice H."/>
            <person name="Bornberg-Bauer E."/>
            <person name="Green P.J."/>
            <person name="Pearson G.A."/>
            <person name="Procaccini G."/>
            <person name="Duarte C.M."/>
            <person name="Schmutz J."/>
            <person name="Reusch T.B.H."/>
            <person name="Van de Peer Y."/>
        </authorList>
    </citation>
    <scope>NUCLEOTIDE SEQUENCE [LARGE SCALE GENOMIC DNA]</scope>
    <source>
        <strain evidence="3">cv. Finnish</strain>
    </source>
</reference>
<dbReference type="EMBL" id="LFYR01000359">
    <property type="protein sequence ID" value="KMZ74308.1"/>
    <property type="molecule type" value="Genomic_DNA"/>
</dbReference>
<protein>
    <recommendedName>
        <fullName evidence="1">DDE-1 domain-containing protein</fullName>
    </recommendedName>
</protein>
<dbReference type="AlphaFoldDB" id="A0A0K9PZ21"/>
<accession>A0A0K9PZ21</accession>
<dbReference type="InterPro" id="IPR004875">
    <property type="entry name" value="DDE_SF_endonuclease_dom"/>
</dbReference>